<evidence type="ECO:0000256" key="4">
    <source>
        <dbReference type="ARBA" id="ARBA00022833"/>
    </source>
</evidence>
<keyword evidence="3" id="KW-0833">Ubl conjugation pathway</keyword>
<dbReference type="InterPro" id="IPR017907">
    <property type="entry name" value="Znf_RING_CS"/>
</dbReference>
<dbReference type="InterPro" id="IPR047153">
    <property type="entry name" value="TRIM45/56/19-like"/>
</dbReference>
<evidence type="ECO:0000259" key="7">
    <source>
        <dbReference type="PROSITE" id="PS50089"/>
    </source>
</evidence>
<dbReference type="SMART" id="SM00502">
    <property type="entry name" value="BBC"/>
    <property type="match status" value="1"/>
</dbReference>
<dbReference type="InterPro" id="IPR027370">
    <property type="entry name" value="Znf-RING_euk"/>
</dbReference>
<dbReference type="PROSITE" id="PS50089">
    <property type="entry name" value="ZF_RING_2"/>
    <property type="match status" value="1"/>
</dbReference>
<dbReference type="InterPro" id="IPR001841">
    <property type="entry name" value="Znf_RING"/>
</dbReference>
<dbReference type="SMART" id="SM00336">
    <property type="entry name" value="BBOX"/>
    <property type="match status" value="2"/>
</dbReference>
<reference evidence="10" key="1">
    <citation type="submission" date="2025-08" db="UniProtKB">
        <authorList>
            <consortium name="RefSeq"/>
        </authorList>
    </citation>
    <scope>IDENTIFICATION</scope>
    <source>
        <tissue evidence="10">Testes</tissue>
    </source>
</reference>
<dbReference type="Gene3D" id="3.30.160.60">
    <property type="entry name" value="Classic Zinc Finger"/>
    <property type="match status" value="1"/>
</dbReference>
<evidence type="ECO:0000256" key="6">
    <source>
        <dbReference type="SAM" id="Coils"/>
    </source>
</evidence>
<dbReference type="CDD" id="cd22249">
    <property type="entry name" value="UDM1_RNF168_RNF169-like"/>
    <property type="match status" value="1"/>
</dbReference>
<feature type="coiled-coil region" evidence="6">
    <location>
        <begin position="230"/>
        <end position="268"/>
    </location>
</feature>
<evidence type="ECO:0000313" key="10">
    <source>
        <dbReference type="RefSeq" id="XP_006821026.1"/>
    </source>
</evidence>
<evidence type="ECO:0000259" key="8">
    <source>
        <dbReference type="PROSITE" id="PS50119"/>
    </source>
</evidence>
<evidence type="ECO:0000256" key="3">
    <source>
        <dbReference type="ARBA" id="ARBA00022786"/>
    </source>
</evidence>
<proteinExistence type="predicted"/>
<keyword evidence="6" id="KW-0175">Coiled coil</keyword>
<evidence type="ECO:0000256" key="5">
    <source>
        <dbReference type="PROSITE-ProRule" id="PRU00024"/>
    </source>
</evidence>
<gene>
    <name evidence="10" type="primary">LOC102809012</name>
</gene>
<feature type="domain" description="B box-type" evidence="8">
    <location>
        <begin position="158"/>
        <end position="201"/>
    </location>
</feature>
<dbReference type="SUPFAM" id="SSF57845">
    <property type="entry name" value="B-box zinc-binding domain"/>
    <property type="match status" value="1"/>
</dbReference>
<dbReference type="PANTHER" id="PTHR25462">
    <property type="entry name" value="BONUS, ISOFORM C-RELATED"/>
    <property type="match status" value="1"/>
</dbReference>
<accession>A0ABM0MLY5</accession>
<dbReference type="InterPro" id="IPR003649">
    <property type="entry name" value="Bbox_C"/>
</dbReference>
<keyword evidence="4" id="KW-0862">Zinc</keyword>
<keyword evidence="9" id="KW-1185">Reference proteome</keyword>
<dbReference type="Pfam" id="PF00643">
    <property type="entry name" value="zf-B_box"/>
    <property type="match status" value="1"/>
</dbReference>
<organism evidence="9 10">
    <name type="scientific">Saccoglossus kowalevskii</name>
    <name type="common">Acorn worm</name>
    <dbReference type="NCBI Taxonomy" id="10224"/>
    <lineage>
        <taxon>Eukaryota</taxon>
        <taxon>Metazoa</taxon>
        <taxon>Hemichordata</taxon>
        <taxon>Enteropneusta</taxon>
        <taxon>Harrimaniidae</taxon>
        <taxon>Saccoglossus</taxon>
    </lineage>
</organism>
<dbReference type="SMART" id="SM00184">
    <property type="entry name" value="RING"/>
    <property type="match status" value="1"/>
</dbReference>
<dbReference type="CDD" id="cd19757">
    <property type="entry name" value="Bbox1"/>
    <property type="match status" value="1"/>
</dbReference>
<dbReference type="SUPFAM" id="SSF57850">
    <property type="entry name" value="RING/U-box"/>
    <property type="match status" value="1"/>
</dbReference>
<dbReference type="Gene3D" id="3.30.40.10">
    <property type="entry name" value="Zinc/RING finger domain, C3HC4 (zinc finger)"/>
    <property type="match status" value="1"/>
</dbReference>
<dbReference type="PROSITE" id="PS50119">
    <property type="entry name" value="ZF_BBOX"/>
    <property type="match status" value="2"/>
</dbReference>
<dbReference type="Proteomes" id="UP000694865">
    <property type="component" value="Unplaced"/>
</dbReference>
<dbReference type="GeneID" id="102809012"/>
<dbReference type="Pfam" id="PF22586">
    <property type="entry name" value="ANCHR-like_BBOX"/>
    <property type="match status" value="1"/>
</dbReference>
<feature type="domain" description="B box-type" evidence="8">
    <location>
        <begin position="98"/>
        <end position="143"/>
    </location>
</feature>
<evidence type="ECO:0000256" key="1">
    <source>
        <dbReference type="ARBA" id="ARBA00022723"/>
    </source>
</evidence>
<name>A0ABM0MLY5_SACKO</name>
<sequence length="419" mass="47731">MASNIGATSHKQLMDDIDEKILLCPICQERFTSPKILPCVHTFCEKCLKSWIEKKHGKLTCPSCRKPHVIPPGGVRALNNNLFINEMLEMFSKVKIGQDVLKCDVCASAASFWCKDCVEFFCKDCSVQHSRMRLSKTHKVITVEEYQELEKSDQRHLIRPRFCTNHPNNQLELFCDLCQVTACIKCGMIDHKGIDHKMISMEDAVNKYSPNLHSLTDKLERAVTSLISCKDKHEQVKKQLKRKQISVEQEIKQHAANITKRVKQEEQRLLAKVTEICGKQDKELQAQMEHIELDLGRAKSMQSYAINFLHHGNPADFLSQKQNLEVGLTELGHTSLLTQYGIRTDIKFKFQESVSPHTLSIGEVNCERTESSPQREVECRSNVITGKMPHGTLNVKVVSLDDIIIDYNIPDGVQGVRHI</sequence>
<dbReference type="InterPro" id="IPR013083">
    <property type="entry name" value="Znf_RING/FYVE/PHD"/>
</dbReference>
<feature type="domain" description="RING-type" evidence="7">
    <location>
        <begin position="24"/>
        <end position="65"/>
    </location>
</feature>
<dbReference type="PANTHER" id="PTHR25462:SF296">
    <property type="entry name" value="MEIOTIC P26, ISOFORM F"/>
    <property type="match status" value="1"/>
</dbReference>
<dbReference type="Pfam" id="PF13445">
    <property type="entry name" value="zf-RING_UBOX"/>
    <property type="match status" value="1"/>
</dbReference>
<keyword evidence="2 5" id="KW-0863">Zinc-finger</keyword>
<dbReference type="InterPro" id="IPR000315">
    <property type="entry name" value="Znf_B-box"/>
</dbReference>
<dbReference type="RefSeq" id="XP_006821026.1">
    <property type="nucleotide sequence ID" value="XM_006820963.1"/>
</dbReference>
<evidence type="ECO:0000313" key="9">
    <source>
        <dbReference type="Proteomes" id="UP000694865"/>
    </source>
</evidence>
<protein>
    <submittedName>
        <fullName evidence="10">Tripartite motif-containing protein 45-like</fullName>
    </submittedName>
</protein>
<evidence type="ECO:0000256" key="2">
    <source>
        <dbReference type="ARBA" id="ARBA00022771"/>
    </source>
</evidence>
<keyword evidence="1" id="KW-0479">Metal-binding</keyword>
<dbReference type="PROSITE" id="PS00518">
    <property type="entry name" value="ZF_RING_1"/>
    <property type="match status" value="1"/>
</dbReference>